<dbReference type="EMBL" id="JARJCM010000009">
    <property type="protein sequence ID" value="KAJ7043489.1"/>
    <property type="molecule type" value="Genomic_DNA"/>
</dbReference>
<feature type="region of interest" description="Disordered" evidence="1">
    <location>
        <begin position="290"/>
        <end position="318"/>
    </location>
</feature>
<dbReference type="AlphaFoldDB" id="A0AAD6TBH9"/>
<evidence type="ECO:0000256" key="1">
    <source>
        <dbReference type="SAM" id="MobiDB-lite"/>
    </source>
</evidence>
<feature type="compositionally biased region" description="Acidic residues" evidence="1">
    <location>
        <begin position="343"/>
        <end position="360"/>
    </location>
</feature>
<feature type="compositionally biased region" description="Low complexity" evidence="1">
    <location>
        <begin position="297"/>
        <end position="310"/>
    </location>
</feature>
<feature type="region of interest" description="Disordered" evidence="1">
    <location>
        <begin position="340"/>
        <end position="371"/>
    </location>
</feature>
<organism evidence="2 3">
    <name type="scientific">Mycena alexandri</name>
    <dbReference type="NCBI Taxonomy" id="1745969"/>
    <lineage>
        <taxon>Eukaryota</taxon>
        <taxon>Fungi</taxon>
        <taxon>Dikarya</taxon>
        <taxon>Basidiomycota</taxon>
        <taxon>Agaricomycotina</taxon>
        <taxon>Agaricomycetes</taxon>
        <taxon>Agaricomycetidae</taxon>
        <taxon>Agaricales</taxon>
        <taxon>Marasmiineae</taxon>
        <taxon>Mycenaceae</taxon>
        <taxon>Mycena</taxon>
    </lineage>
</organism>
<evidence type="ECO:0000313" key="3">
    <source>
        <dbReference type="Proteomes" id="UP001218188"/>
    </source>
</evidence>
<sequence length="392" mass="43744">MTLPANLPQFIEAGLRHATERHRYSPLISQAEFDLIRLDEDFVQIVPEDSMNFEKHMVHLCRLFNRFKRALDRSSSEAAIPRAVDDLFELAFETDPNALVNSSYLVESKVHVVKYDERRLSHGPSAVATAGGAVLIPLPTQVVQTLRTGGVVYAGPDLHEEYILSFVEYKGGLSNNGRQAILDSAAMQAVNRALGLGVKNYAFSVHHAKVDIITSWWDHDSVSYRYRFKRRNDKFTLDTPIGWFRFYSFLCRLRVYHHAVRDALRVASPSTLLTARELFHLGKLSSIQEHIGGGNNEGSRPGSEGSRPGSAPGEAQDAENGIALGDDAFMFREISVDKFCQGDDSEEDEDDGDASDEDAVPGDARAKVQPWQKSIASPFIIDLPLPLRQYKP</sequence>
<reference evidence="2" key="1">
    <citation type="submission" date="2023-03" db="EMBL/GenBank/DDBJ databases">
        <title>Massive genome expansion in bonnet fungi (Mycena s.s.) driven by repeated elements and novel gene families across ecological guilds.</title>
        <authorList>
            <consortium name="Lawrence Berkeley National Laboratory"/>
            <person name="Harder C.B."/>
            <person name="Miyauchi S."/>
            <person name="Viragh M."/>
            <person name="Kuo A."/>
            <person name="Thoen E."/>
            <person name="Andreopoulos B."/>
            <person name="Lu D."/>
            <person name="Skrede I."/>
            <person name="Drula E."/>
            <person name="Henrissat B."/>
            <person name="Morin E."/>
            <person name="Kohler A."/>
            <person name="Barry K."/>
            <person name="LaButti K."/>
            <person name="Morin E."/>
            <person name="Salamov A."/>
            <person name="Lipzen A."/>
            <person name="Mereny Z."/>
            <person name="Hegedus B."/>
            <person name="Baldrian P."/>
            <person name="Stursova M."/>
            <person name="Weitz H."/>
            <person name="Taylor A."/>
            <person name="Grigoriev I.V."/>
            <person name="Nagy L.G."/>
            <person name="Martin F."/>
            <person name="Kauserud H."/>
        </authorList>
    </citation>
    <scope>NUCLEOTIDE SEQUENCE</scope>
    <source>
        <strain evidence="2">CBHHK200</strain>
    </source>
</reference>
<keyword evidence="3" id="KW-1185">Reference proteome</keyword>
<name>A0AAD6TBH9_9AGAR</name>
<accession>A0AAD6TBH9</accession>
<comment type="caution">
    <text evidence="2">The sequence shown here is derived from an EMBL/GenBank/DDBJ whole genome shotgun (WGS) entry which is preliminary data.</text>
</comment>
<gene>
    <name evidence="2" type="ORF">C8F04DRAFT_720364</name>
</gene>
<evidence type="ECO:0000313" key="2">
    <source>
        <dbReference type="EMBL" id="KAJ7043489.1"/>
    </source>
</evidence>
<dbReference type="Proteomes" id="UP001218188">
    <property type="component" value="Unassembled WGS sequence"/>
</dbReference>
<protein>
    <submittedName>
        <fullName evidence="2">Uncharacterized protein</fullName>
    </submittedName>
</protein>
<proteinExistence type="predicted"/>